<dbReference type="AlphaFoldDB" id="A0A427XZ56"/>
<evidence type="ECO:0000256" key="1">
    <source>
        <dbReference type="ARBA" id="ARBA00022857"/>
    </source>
</evidence>
<reference evidence="4 5" key="1">
    <citation type="submission" date="2018-11" db="EMBL/GenBank/DDBJ databases">
        <title>Genome sequence of Saitozyma podzolica DSM 27192.</title>
        <authorList>
            <person name="Aliyu H."/>
            <person name="Gorte O."/>
            <person name="Ochsenreither K."/>
        </authorList>
    </citation>
    <scope>NUCLEOTIDE SEQUENCE [LARGE SCALE GENOMIC DNA]</scope>
    <source>
        <strain evidence="4 5">DSM 27192</strain>
    </source>
</reference>
<dbReference type="InterPro" id="IPR020471">
    <property type="entry name" value="AKR"/>
</dbReference>
<dbReference type="STRING" id="1890683.A0A427XZ56"/>
<keyword evidence="5" id="KW-1185">Reference proteome</keyword>
<keyword evidence="2" id="KW-0560">Oxidoreductase</keyword>
<feature type="region of interest" description="Disordered" evidence="3">
    <location>
        <begin position="114"/>
        <end position="139"/>
    </location>
</feature>
<dbReference type="GO" id="GO:0016616">
    <property type="term" value="F:oxidoreductase activity, acting on the CH-OH group of donors, NAD or NADP as acceptor"/>
    <property type="evidence" value="ECO:0007669"/>
    <property type="project" value="UniProtKB-ARBA"/>
</dbReference>
<gene>
    <name evidence="4" type="ORF">EHS25_005338</name>
</gene>
<sequence>MTFAPCFKLNTGATIPAIGLGTWQAKPGEVQQAVAHALRNEDEIGEGIKMSGIDRKDIFITSKLRMSGQDASFPENRLSRPVLDTLAGSDGTQRDIRAVPRDRIWGEERRLGLGSSSHLVSDGGVDGYGKGQSDWRFEL</sequence>
<dbReference type="PANTHER" id="PTHR43827">
    <property type="entry name" value="2,5-DIKETO-D-GLUCONIC ACID REDUCTASE"/>
    <property type="match status" value="1"/>
</dbReference>
<dbReference type="Proteomes" id="UP000279259">
    <property type="component" value="Unassembled WGS sequence"/>
</dbReference>
<organism evidence="4 5">
    <name type="scientific">Saitozyma podzolica</name>
    <dbReference type="NCBI Taxonomy" id="1890683"/>
    <lineage>
        <taxon>Eukaryota</taxon>
        <taxon>Fungi</taxon>
        <taxon>Dikarya</taxon>
        <taxon>Basidiomycota</taxon>
        <taxon>Agaricomycotina</taxon>
        <taxon>Tremellomycetes</taxon>
        <taxon>Tremellales</taxon>
        <taxon>Trimorphomycetaceae</taxon>
        <taxon>Saitozyma</taxon>
    </lineage>
</organism>
<dbReference type="PANTHER" id="PTHR43827:SF3">
    <property type="entry name" value="NADP-DEPENDENT OXIDOREDUCTASE DOMAIN-CONTAINING PROTEIN"/>
    <property type="match status" value="1"/>
</dbReference>
<evidence type="ECO:0000256" key="2">
    <source>
        <dbReference type="ARBA" id="ARBA00023002"/>
    </source>
</evidence>
<evidence type="ECO:0000313" key="5">
    <source>
        <dbReference type="Proteomes" id="UP000279259"/>
    </source>
</evidence>
<evidence type="ECO:0008006" key="6">
    <source>
        <dbReference type="Google" id="ProtNLM"/>
    </source>
</evidence>
<dbReference type="SUPFAM" id="SSF51430">
    <property type="entry name" value="NAD(P)-linked oxidoreductase"/>
    <property type="match status" value="1"/>
</dbReference>
<evidence type="ECO:0000256" key="3">
    <source>
        <dbReference type="SAM" id="MobiDB-lite"/>
    </source>
</evidence>
<dbReference type="InterPro" id="IPR036812">
    <property type="entry name" value="NAD(P)_OxRdtase_dom_sf"/>
</dbReference>
<dbReference type="EMBL" id="RSCD01000022">
    <property type="protein sequence ID" value="RSH84093.1"/>
    <property type="molecule type" value="Genomic_DNA"/>
</dbReference>
<comment type="caution">
    <text evidence="4">The sequence shown here is derived from an EMBL/GenBank/DDBJ whole genome shotgun (WGS) entry which is preliminary data.</text>
</comment>
<dbReference type="OrthoDB" id="2645916at2759"/>
<keyword evidence="1" id="KW-0521">NADP</keyword>
<dbReference type="Gene3D" id="3.20.20.100">
    <property type="entry name" value="NADP-dependent oxidoreductase domain"/>
    <property type="match status" value="1"/>
</dbReference>
<proteinExistence type="predicted"/>
<evidence type="ECO:0000313" key="4">
    <source>
        <dbReference type="EMBL" id="RSH84093.1"/>
    </source>
</evidence>
<protein>
    <recommendedName>
        <fullName evidence="6">NADP-dependent oxidoreductase domain-containing protein</fullName>
    </recommendedName>
</protein>
<name>A0A427XZ56_9TREE</name>
<accession>A0A427XZ56</accession>